<dbReference type="AlphaFoldDB" id="E3VRV2"/>
<comment type="catalytic activity">
    <reaction evidence="16 17">
        <text>a ubiquinone + NADH + 5 H(+)(in) = a ubiquinol + NAD(+) + 4 H(+)(out)</text>
        <dbReference type="Rhea" id="RHEA:29091"/>
        <dbReference type="Rhea" id="RHEA-COMP:9565"/>
        <dbReference type="Rhea" id="RHEA-COMP:9566"/>
        <dbReference type="ChEBI" id="CHEBI:15378"/>
        <dbReference type="ChEBI" id="CHEBI:16389"/>
        <dbReference type="ChEBI" id="CHEBI:17976"/>
        <dbReference type="ChEBI" id="CHEBI:57540"/>
        <dbReference type="ChEBI" id="CHEBI:57945"/>
        <dbReference type="EC" id="7.1.1.2"/>
    </reaction>
</comment>
<dbReference type="InterPro" id="IPR001750">
    <property type="entry name" value="ND/Mrp_TM"/>
</dbReference>
<dbReference type="EC" id="7.1.1.2" evidence="4 17"/>
<evidence type="ECO:0000256" key="3">
    <source>
        <dbReference type="ARBA" id="ARBA00009025"/>
    </source>
</evidence>
<dbReference type="EMBL" id="HQ215538">
    <property type="protein sequence ID" value="ADP01791.1"/>
    <property type="molecule type" value="Genomic_DNA"/>
</dbReference>
<feature type="transmembrane region" description="Helical" evidence="17">
    <location>
        <begin position="88"/>
        <end position="105"/>
    </location>
</feature>
<evidence type="ECO:0000313" key="20">
    <source>
        <dbReference type="Proteomes" id="UP000006539"/>
    </source>
</evidence>
<keyword evidence="13 17" id="KW-0830">Ubiquinone</keyword>
<feature type="transmembrane region" description="Helical" evidence="17">
    <location>
        <begin position="275"/>
        <end position="294"/>
    </location>
</feature>
<keyword evidence="6 17" id="KW-0813">Transport</keyword>
<dbReference type="GO" id="GO:0015990">
    <property type="term" value="P:electron transport coupled proton transport"/>
    <property type="evidence" value="ECO:0007669"/>
    <property type="project" value="TreeGrafter"/>
</dbReference>
<feature type="transmembrane region" description="Helical" evidence="17">
    <location>
        <begin position="174"/>
        <end position="195"/>
    </location>
</feature>
<keyword evidence="10 17" id="KW-0249">Electron transport</keyword>
<feature type="transmembrane region" description="Helical" evidence="17">
    <location>
        <begin position="345"/>
        <end position="366"/>
    </location>
</feature>
<evidence type="ECO:0000256" key="10">
    <source>
        <dbReference type="ARBA" id="ARBA00022982"/>
    </source>
</evidence>
<comment type="function">
    <text evidence="17">Core subunit of the mitochondrial membrane respiratory chain NADH dehydrogenase (Complex I) which catalyzes electron transfer from NADH through the respiratory chain, using ubiquinone as an electron acceptor. Essential for the catalytic activity and assembly of complex I.</text>
</comment>
<feature type="transmembrane region" description="Helical" evidence="17">
    <location>
        <begin position="142"/>
        <end position="162"/>
    </location>
</feature>
<dbReference type="PANTHER" id="PTHR43507">
    <property type="entry name" value="NADH-UBIQUINONE OXIDOREDUCTASE CHAIN 4"/>
    <property type="match status" value="1"/>
</dbReference>
<feature type="domain" description="NADH:quinone oxidoreductase/Mrp antiporter transmembrane" evidence="18">
    <location>
        <begin position="105"/>
        <end position="388"/>
    </location>
</feature>
<evidence type="ECO:0000259" key="18">
    <source>
        <dbReference type="Pfam" id="PF00361"/>
    </source>
</evidence>
<evidence type="ECO:0000256" key="8">
    <source>
        <dbReference type="ARBA" id="ARBA00022692"/>
    </source>
</evidence>
<dbReference type="PANTHER" id="PTHR43507:SF20">
    <property type="entry name" value="NADH-UBIQUINONE OXIDOREDUCTASE CHAIN 4"/>
    <property type="match status" value="1"/>
</dbReference>
<dbReference type="Proteomes" id="UP000006539">
    <property type="component" value="Mitochondrion"/>
</dbReference>
<gene>
    <name evidence="19" type="primary">ND4</name>
</gene>
<comment type="similarity">
    <text evidence="3 17">Belongs to the complex I subunit 4 family.</text>
</comment>
<dbReference type="RefSeq" id="YP_004021110.1">
    <property type="nucleotide sequence ID" value="NC_014672.1"/>
</dbReference>
<evidence type="ECO:0000256" key="9">
    <source>
        <dbReference type="ARBA" id="ARBA00022967"/>
    </source>
</evidence>
<dbReference type="CTD" id="4538"/>
<comment type="subcellular location">
    <subcellularLocation>
        <location evidence="2 17">Mitochondrion membrane</location>
        <topology evidence="2 17">Multi-pass membrane protein</topology>
    </subcellularLocation>
</comment>
<proteinExistence type="inferred from homology"/>
<dbReference type="PRINTS" id="PR01437">
    <property type="entry name" value="NUOXDRDTASE4"/>
</dbReference>
<feature type="transmembrane region" description="Helical" evidence="17">
    <location>
        <begin position="111"/>
        <end position="130"/>
    </location>
</feature>
<keyword evidence="12 17" id="KW-0520">NAD</keyword>
<dbReference type="Pfam" id="PF00361">
    <property type="entry name" value="Proton_antipo_M"/>
    <property type="match status" value="1"/>
</dbReference>
<evidence type="ECO:0000256" key="7">
    <source>
        <dbReference type="ARBA" id="ARBA00022660"/>
    </source>
</evidence>
<evidence type="ECO:0000256" key="13">
    <source>
        <dbReference type="ARBA" id="ARBA00023075"/>
    </source>
</evidence>
<geneLocation type="mitochondrion" evidence="19"/>
<evidence type="ECO:0000256" key="12">
    <source>
        <dbReference type="ARBA" id="ARBA00023027"/>
    </source>
</evidence>
<evidence type="ECO:0000256" key="1">
    <source>
        <dbReference type="ARBA" id="ARBA00003257"/>
    </source>
</evidence>
<dbReference type="GO" id="GO:0042773">
    <property type="term" value="P:ATP synthesis coupled electron transport"/>
    <property type="evidence" value="ECO:0007669"/>
    <property type="project" value="InterPro"/>
</dbReference>
<feature type="transmembrane region" description="Helical" evidence="17">
    <location>
        <begin position="300"/>
        <end position="324"/>
    </location>
</feature>
<keyword evidence="15 17" id="KW-0472">Membrane</keyword>
<keyword evidence="14 17" id="KW-0496">Mitochondrion</keyword>
<comment type="function">
    <text evidence="1">Core subunit of the mitochondrial membrane respiratory chain NADH dehydrogenase (Complex I) that is believed to belong to the minimal assembly required for catalysis. Complex I functions in the transfer of electrons from NADH to the respiratory chain. The immediate electron acceptor for the enzyme is believed to be ubiquinone.</text>
</comment>
<evidence type="ECO:0000256" key="14">
    <source>
        <dbReference type="ARBA" id="ARBA00023128"/>
    </source>
</evidence>
<evidence type="ECO:0000256" key="17">
    <source>
        <dbReference type="RuleBase" id="RU003297"/>
    </source>
</evidence>
<evidence type="ECO:0000256" key="11">
    <source>
        <dbReference type="ARBA" id="ARBA00022989"/>
    </source>
</evidence>
<evidence type="ECO:0000256" key="15">
    <source>
        <dbReference type="ARBA" id="ARBA00023136"/>
    </source>
</evidence>
<dbReference type="InterPro" id="IPR003918">
    <property type="entry name" value="NADH_UbQ_OxRdtase"/>
</dbReference>
<organism evidence="20">
    <name type="scientific">Solenopsis invicta</name>
    <name type="common">Red imported fire ant</name>
    <name type="synonym">Solenopsis wagneri</name>
    <dbReference type="NCBI Taxonomy" id="13686"/>
    <lineage>
        <taxon>Eukaryota</taxon>
        <taxon>Metazoa</taxon>
        <taxon>Ecdysozoa</taxon>
        <taxon>Arthropoda</taxon>
        <taxon>Hexapoda</taxon>
        <taxon>Insecta</taxon>
        <taxon>Pterygota</taxon>
        <taxon>Neoptera</taxon>
        <taxon>Endopterygota</taxon>
        <taxon>Hymenoptera</taxon>
        <taxon>Apocrita</taxon>
        <taxon>Aculeata</taxon>
        <taxon>Formicoidea</taxon>
        <taxon>Formicidae</taxon>
        <taxon>Myrmicinae</taxon>
        <taxon>Solenopsis</taxon>
    </lineage>
</organism>
<feature type="transmembrane region" description="Helical" evidence="17">
    <location>
        <begin position="62"/>
        <end position="81"/>
    </location>
</feature>
<evidence type="ECO:0000256" key="16">
    <source>
        <dbReference type="ARBA" id="ARBA00049551"/>
    </source>
</evidence>
<evidence type="ECO:0000256" key="5">
    <source>
        <dbReference type="ARBA" id="ARBA00021006"/>
    </source>
</evidence>
<dbReference type="GO" id="GO:0003954">
    <property type="term" value="F:NADH dehydrogenase activity"/>
    <property type="evidence" value="ECO:0007669"/>
    <property type="project" value="TreeGrafter"/>
</dbReference>
<keyword evidence="11 17" id="KW-1133">Transmembrane helix</keyword>
<evidence type="ECO:0000256" key="6">
    <source>
        <dbReference type="ARBA" id="ARBA00022448"/>
    </source>
</evidence>
<reference evidence="19 20" key="1">
    <citation type="journal article" date="2010" name="BMC Evol. Biol.">
        <title>Mitochondrial genome evolution in fire ants (Hymenoptera: Formicidae).</title>
        <authorList>
            <person name="Gotzek D."/>
            <person name="Clarke J."/>
            <person name="Shoemaker D."/>
        </authorList>
    </citation>
    <scope>NUCLEOTIDE SEQUENCE [LARGE SCALE GENOMIC DNA]</scope>
</reference>
<feature type="transmembrane region" description="Helical" evidence="17">
    <location>
        <begin position="378"/>
        <end position="403"/>
    </location>
</feature>
<protein>
    <recommendedName>
        <fullName evidence="5 17">NADH-ubiquinone oxidoreductase chain 4</fullName>
        <ecNumber evidence="4 17">7.1.1.2</ecNumber>
    </recommendedName>
</protein>
<dbReference type="KEGG" id="soc:9977796"/>
<evidence type="ECO:0000256" key="2">
    <source>
        <dbReference type="ARBA" id="ARBA00004225"/>
    </source>
</evidence>
<accession>E3VRV2</accession>
<keyword evidence="9" id="KW-1278">Translocase</keyword>
<dbReference type="GeneID" id="9977796"/>
<name>E3VRV2_SOLIN</name>
<feature type="transmembrane region" description="Helical" evidence="17">
    <location>
        <begin position="215"/>
        <end position="237"/>
    </location>
</feature>
<sequence>MLGYMLKFLMMIFFMNFMMIKNKMGMFYYNLSFLISFMMLFVYMFKDFIWGGLFLYMGVEYYSIWLVILSVWIVGLMMMCLGGWSSELMFMFINLVVLLIMFFLSMDLLMFYLMFEISLIPTFFLIIFWGGNMERLSASYYLMMYMLLISFPLLIYIMKIYSLGLSLKFSLMMMVMYMYDYSFGGFLMIYMAFYIKMPMYVVHIWLPKAHVEAPVYGSMILAGILLKMGSYGLIRLLEVFTYMSMKFNYMILSLSIIGSVMVSMLCLIQVDMKSLVAYSSVVHMNMMLCALMTMHKLGVLGSYIMMISHGLCSSGLFYMVNLFYERSGSRLLVFNKGAMSKLSSVMLWWFLLCVANFSFPFSLNFFSELMILMVILNWNLYLIMYLMMICFMSGAYSLYLFSYVQHGSKSYGPMKFNMSLIKEFVVLIMHFYPLLMLMLNLIMLM</sequence>
<evidence type="ECO:0000256" key="4">
    <source>
        <dbReference type="ARBA" id="ARBA00012944"/>
    </source>
</evidence>
<feature type="transmembrane region" description="Helical" evidence="17">
    <location>
        <begin position="424"/>
        <end position="444"/>
    </location>
</feature>
<keyword evidence="8 17" id="KW-0812">Transmembrane</keyword>
<dbReference type="GO" id="GO:0008137">
    <property type="term" value="F:NADH dehydrogenase (ubiquinone) activity"/>
    <property type="evidence" value="ECO:0007669"/>
    <property type="project" value="UniProtKB-UniRule"/>
</dbReference>
<dbReference type="GO" id="GO:0031966">
    <property type="term" value="C:mitochondrial membrane"/>
    <property type="evidence" value="ECO:0007669"/>
    <property type="project" value="UniProtKB-SubCell"/>
</dbReference>
<keyword evidence="7 17" id="KW-0679">Respiratory chain</keyword>
<dbReference type="GO" id="GO:0048039">
    <property type="term" value="F:ubiquinone binding"/>
    <property type="evidence" value="ECO:0007669"/>
    <property type="project" value="TreeGrafter"/>
</dbReference>
<evidence type="ECO:0000313" key="19">
    <source>
        <dbReference type="EMBL" id="ADP01791.1"/>
    </source>
</evidence>
<feature type="transmembrane region" description="Helical" evidence="17">
    <location>
        <begin position="249"/>
        <end position="268"/>
    </location>
</feature>